<gene>
    <name evidence="2" type="ORF">CWS72_02605</name>
</gene>
<evidence type="ECO:0000313" key="2">
    <source>
        <dbReference type="EMBL" id="PKU26048.1"/>
    </source>
</evidence>
<dbReference type="SUPFAM" id="SSF53448">
    <property type="entry name" value="Nucleotide-diphospho-sugar transferases"/>
    <property type="match status" value="1"/>
</dbReference>
<dbReference type="Pfam" id="PF04488">
    <property type="entry name" value="Gly_transf_sug"/>
    <property type="match status" value="1"/>
</dbReference>
<dbReference type="EMBL" id="PIUM01000002">
    <property type="protein sequence ID" value="PKU26048.1"/>
    <property type="molecule type" value="Genomic_DNA"/>
</dbReference>
<dbReference type="InterPro" id="IPR007577">
    <property type="entry name" value="GlycoTrfase_DXD_sugar-bd_CS"/>
</dbReference>
<dbReference type="PANTHER" id="PTHR32385">
    <property type="entry name" value="MANNOSYL PHOSPHORYLINOSITOL CERAMIDE SYNTHASE"/>
    <property type="match status" value="1"/>
</dbReference>
<dbReference type="GO" id="GO:0016020">
    <property type="term" value="C:membrane"/>
    <property type="evidence" value="ECO:0007669"/>
    <property type="project" value="GOC"/>
</dbReference>
<dbReference type="Gene3D" id="3.90.550.20">
    <property type="match status" value="1"/>
</dbReference>
<dbReference type="AlphaFoldDB" id="A0A2N3Q069"/>
<dbReference type="PANTHER" id="PTHR32385:SF15">
    <property type="entry name" value="INOSITOL PHOSPHOCERAMIDE MANNOSYLTRANSFERASE 1"/>
    <property type="match status" value="1"/>
</dbReference>
<evidence type="ECO:0008006" key="4">
    <source>
        <dbReference type="Google" id="ProtNLM"/>
    </source>
</evidence>
<dbReference type="InterPro" id="IPR051706">
    <property type="entry name" value="Glycosyltransferase_domain"/>
</dbReference>
<keyword evidence="1" id="KW-0808">Transferase</keyword>
<dbReference type="RefSeq" id="WP_101249009.1">
    <property type="nucleotide sequence ID" value="NZ_PIUM01000002.1"/>
</dbReference>
<sequence>MIPRQIHRIWFGPSDIPEEYENWWNAWQRQFPSYEFTTWGDDNVKDFSSITKIREADSPARKADVARYEILYRHGGIYLDCDMMPLNYFDHTDYPGDLLLCDVEPGTFCSNAFMASTARNPTMKRASDAINQMSDINENPPNHQTGPFFLGRLLQEERYTELPAETFYPYGFDKPFSSIWEKDLGKVFGIHVWGGSWASDEQKILKSVQKLLHSDATESENMLKYFPECGAKTEIINFVRELRNFRRNELRLAKNALLGHIISPTNPRYFDLFKTCSYLLTTNPSAILWQLGAGDGIRNNALRPVMINYDPTALLAEADTVLFQKLEKNYSNNNNVKIVNATPTASKENNKQYQVDISELLSYHENKCPDVISFNEFDNKIEIFNRILLSGTKPLILEFCYSGMQDFDKWALQGQLIDEYHLINADSSLIAYRKDFFSQYCESLFVDYGFPNIFRDCLKVINGF</sequence>
<evidence type="ECO:0000313" key="3">
    <source>
        <dbReference type="Proteomes" id="UP000233293"/>
    </source>
</evidence>
<keyword evidence="3" id="KW-1185">Reference proteome</keyword>
<comment type="caution">
    <text evidence="2">The sequence shown here is derived from an EMBL/GenBank/DDBJ whole genome shotgun (WGS) entry which is preliminary data.</text>
</comment>
<reference evidence="3" key="1">
    <citation type="submission" date="2017-12" db="EMBL/GenBank/DDBJ databases">
        <title>Draft genome sequence of Telmatospirillum siberiense 26-4b1T, an acidotolerant peatland alphaproteobacterium potentially involved in sulfur cycling.</title>
        <authorList>
            <person name="Hausmann B."/>
            <person name="Pjevac P."/>
            <person name="Schreck K."/>
            <person name="Herbold C.W."/>
            <person name="Daims H."/>
            <person name="Wagner M."/>
            <person name="Pester M."/>
            <person name="Loy A."/>
        </authorList>
    </citation>
    <scope>NUCLEOTIDE SEQUENCE [LARGE SCALE GENOMIC DNA]</scope>
    <source>
        <strain evidence="3">26-4b1</strain>
    </source>
</reference>
<name>A0A2N3Q069_9PROT</name>
<organism evidence="2 3">
    <name type="scientific">Telmatospirillum siberiense</name>
    <dbReference type="NCBI Taxonomy" id="382514"/>
    <lineage>
        <taxon>Bacteria</taxon>
        <taxon>Pseudomonadati</taxon>
        <taxon>Pseudomonadota</taxon>
        <taxon>Alphaproteobacteria</taxon>
        <taxon>Rhodospirillales</taxon>
        <taxon>Rhodospirillaceae</taxon>
        <taxon>Telmatospirillum</taxon>
    </lineage>
</organism>
<dbReference type="GO" id="GO:0051999">
    <property type="term" value="P:mannosyl-inositol phosphorylceramide biosynthetic process"/>
    <property type="evidence" value="ECO:0007669"/>
    <property type="project" value="TreeGrafter"/>
</dbReference>
<evidence type="ECO:0000256" key="1">
    <source>
        <dbReference type="ARBA" id="ARBA00022679"/>
    </source>
</evidence>
<accession>A0A2N3Q069</accession>
<dbReference type="InterPro" id="IPR029044">
    <property type="entry name" value="Nucleotide-diphossugar_trans"/>
</dbReference>
<dbReference type="Proteomes" id="UP000233293">
    <property type="component" value="Unassembled WGS sequence"/>
</dbReference>
<dbReference type="OrthoDB" id="277808at2"/>
<protein>
    <recommendedName>
        <fullName evidence="4">Glycosyl transferase</fullName>
    </recommendedName>
</protein>
<dbReference type="GO" id="GO:0000030">
    <property type="term" value="F:mannosyltransferase activity"/>
    <property type="evidence" value="ECO:0007669"/>
    <property type="project" value="TreeGrafter"/>
</dbReference>
<proteinExistence type="predicted"/>